<dbReference type="STRING" id="8022.A0A060ZGF3"/>
<reference evidence="2" key="2">
    <citation type="submission" date="2014-03" db="EMBL/GenBank/DDBJ databases">
        <authorList>
            <person name="Genoscope - CEA"/>
        </authorList>
    </citation>
    <scope>NUCLEOTIDE SEQUENCE</scope>
</reference>
<dbReference type="AlphaFoldDB" id="A0A060ZGF3"/>
<evidence type="ECO:0000313" key="2">
    <source>
        <dbReference type="EMBL" id="CDR00260.1"/>
    </source>
</evidence>
<dbReference type="Proteomes" id="UP000193380">
    <property type="component" value="Unassembled WGS sequence"/>
</dbReference>
<feature type="domain" description="Voltage-gated calcium channel subunit alpha C-terminal" evidence="1">
    <location>
        <begin position="169"/>
        <end position="338"/>
    </location>
</feature>
<dbReference type="PaxDb" id="8022-A0A060ZGF3"/>
<feature type="non-terminal residue" evidence="2">
    <location>
        <position position="1"/>
    </location>
</feature>
<name>A0A060ZGF3_ONCMY</name>
<organism evidence="2 3">
    <name type="scientific">Oncorhynchus mykiss</name>
    <name type="common">Rainbow trout</name>
    <name type="synonym">Salmo gairdneri</name>
    <dbReference type="NCBI Taxonomy" id="8022"/>
    <lineage>
        <taxon>Eukaryota</taxon>
        <taxon>Metazoa</taxon>
        <taxon>Chordata</taxon>
        <taxon>Craniata</taxon>
        <taxon>Vertebrata</taxon>
        <taxon>Euteleostomi</taxon>
        <taxon>Actinopterygii</taxon>
        <taxon>Neopterygii</taxon>
        <taxon>Teleostei</taxon>
        <taxon>Protacanthopterygii</taxon>
        <taxon>Salmoniformes</taxon>
        <taxon>Salmonidae</taxon>
        <taxon>Salmoninae</taxon>
        <taxon>Oncorhynchus</taxon>
    </lineage>
</organism>
<dbReference type="EMBL" id="FR955268">
    <property type="protein sequence ID" value="CDR00260.1"/>
    <property type="molecule type" value="Genomic_DNA"/>
</dbReference>
<evidence type="ECO:0000313" key="3">
    <source>
        <dbReference type="Proteomes" id="UP000193380"/>
    </source>
</evidence>
<proteinExistence type="predicted"/>
<reference evidence="2" key="1">
    <citation type="journal article" date="2014" name="Nat. Commun.">
        <title>The rainbow trout genome provides novel insights into evolution after whole-genome duplication in vertebrates.</title>
        <authorList>
            <person name="Berthelot C."/>
            <person name="Brunet F."/>
            <person name="Chalopin D."/>
            <person name="Juanchich A."/>
            <person name="Bernard M."/>
            <person name="Noel B."/>
            <person name="Bento P."/>
            <person name="Da Silva C."/>
            <person name="Labadie K."/>
            <person name="Alberti A."/>
            <person name="Aury J.M."/>
            <person name="Louis A."/>
            <person name="Dehais P."/>
            <person name="Bardou P."/>
            <person name="Montfort J."/>
            <person name="Klopp C."/>
            <person name="Cabau C."/>
            <person name="Gaspin C."/>
            <person name="Thorgaard G.H."/>
            <person name="Boussaha M."/>
            <person name="Quillet E."/>
            <person name="Guyomard R."/>
            <person name="Galiana D."/>
            <person name="Bobe J."/>
            <person name="Volff J.N."/>
            <person name="Genet C."/>
            <person name="Wincker P."/>
            <person name="Jaillon O."/>
            <person name="Roest Crollius H."/>
            <person name="Guiguen Y."/>
        </authorList>
    </citation>
    <scope>NUCLEOTIDE SEQUENCE [LARGE SCALE GENOMIC DNA]</scope>
</reference>
<protein>
    <recommendedName>
        <fullName evidence="1">Voltage-gated calcium channel subunit alpha C-terminal domain-containing protein</fullName>
    </recommendedName>
</protein>
<accession>A0A060ZGF3</accession>
<dbReference type="InterPro" id="IPR031688">
    <property type="entry name" value="CAC1F_C"/>
</dbReference>
<dbReference type="Pfam" id="PF16885">
    <property type="entry name" value="CAC1F_C"/>
    <property type="match status" value="1"/>
</dbReference>
<evidence type="ECO:0000259" key="1">
    <source>
        <dbReference type="Pfam" id="PF16885"/>
    </source>
</evidence>
<sequence length="385" mass="41580">SGEGLEESVCVCVCVCVCVLFPFPQLHRHVYQEQPVASPIQSEYMQSPTPNFTNGRAAGVPYANGNGMNGNVSNGGSVNGGSITGSSMSGYNGNGYNGNGYNGNGYNGNGYNGNGYNGNGNGLEQYVRRRVLPPTPAGNHHMISVFLLNTKTPSDHLSTFPCFFPSRSQAASFNIQCLRAQHSADDIPIPGTYESNSPPCRSRLTPFDLVPNLELKAFECDNRNQDFNHSAAKRGRLLYAPLMLVDEARGTKQVWGDRTQATSSLPAIATRPSGWYPGAPTLPVPTPQNRSYTNGRVPSQISQSLIEKGSADSLVESILISEGLGLYARDPKFVNFAKREIADACNMTIDEMENAATDLLTRSAGQPIGRFEEELADEMNCVISY</sequence>
<gene>
    <name evidence="2" type="ORF">GSONMT00017323001</name>
</gene>